<dbReference type="PROSITE" id="PS00088">
    <property type="entry name" value="SOD_MN"/>
    <property type="match status" value="1"/>
</dbReference>
<dbReference type="InterPro" id="IPR019832">
    <property type="entry name" value="Mn/Fe_SOD_C"/>
</dbReference>
<dbReference type="Gene3D" id="3.55.40.20">
    <property type="entry name" value="Iron/manganese superoxide dismutase, C-terminal domain"/>
    <property type="match status" value="1"/>
</dbReference>
<reference evidence="9" key="1">
    <citation type="submission" date="2023-08" db="EMBL/GenBank/DDBJ databases">
        <title>Rhodospirillaceae gen. nov., a novel taxon isolated from the Yangtze River Yuezi River estuary sludge.</title>
        <authorList>
            <person name="Ruan L."/>
        </authorList>
    </citation>
    <scope>NUCLEOTIDE SEQUENCE [LARGE SCALE GENOMIC DNA]</scope>
    <source>
        <strain evidence="9">R-7</strain>
    </source>
</reference>
<evidence type="ECO:0000256" key="3">
    <source>
        <dbReference type="ARBA" id="ARBA00022723"/>
    </source>
</evidence>
<evidence type="ECO:0000256" key="2">
    <source>
        <dbReference type="ARBA" id="ARBA00012682"/>
    </source>
</evidence>
<comment type="function">
    <text evidence="5">Destroys radicals which are normally produced within the cells and which are toxic to biological systems.</text>
</comment>
<dbReference type="RefSeq" id="WP_379956770.1">
    <property type="nucleotide sequence ID" value="NZ_JAUYVI010000005.1"/>
</dbReference>
<evidence type="ECO:0000259" key="6">
    <source>
        <dbReference type="Pfam" id="PF00081"/>
    </source>
</evidence>
<evidence type="ECO:0000259" key="7">
    <source>
        <dbReference type="Pfam" id="PF02777"/>
    </source>
</evidence>
<comment type="similarity">
    <text evidence="1 5">Belongs to the iron/manganese superoxide dismutase family.</text>
</comment>
<feature type="domain" description="Manganese/iron superoxide dismutase C-terminal" evidence="7">
    <location>
        <begin position="96"/>
        <end position="196"/>
    </location>
</feature>
<dbReference type="PIRSF" id="PIRSF000349">
    <property type="entry name" value="SODismutase"/>
    <property type="match status" value="1"/>
</dbReference>
<dbReference type="Proteomes" id="UP001230156">
    <property type="component" value="Unassembled WGS sequence"/>
</dbReference>
<dbReference type="Pfam" id="PF02777">
    <property type="entry name" value="Sod_Fe_C"/>
    <property type="match status" value="1"/>
</dbReference>
<comment type="caution">
    <text evidence="8">The sequence shown here is derived from an EMBL/GenBank/DDBJ whole genome shotgun (WGS) entry which is preliminary data.</text>
</comment>
<dbReference type="PRINTS" id="PR01703">
    <property type="entry name" value="MNSODISMTASE"/>
</dbReference>
<dbReference type="EC" id="1.15.1.1" evidence="2 5"/>
<evidence type="ECO:0000313" key="8">
    <source>
        <dbReference type="EMBL" id="MDQ7249118.1"/>
    </source>
</evidence>
<dbReference type="InterPro" id="IPR019833">
    <property type="entry name" value="Mn/Fe_SOD_BS"/>
</dbReference>
<comment type="catalytic activity">
    <reaction evidence="5">
        <text>2 superoxide + 2 H(+) = H2O2 + O2</text>
        <dbReference type="Rhea" id="RHEA:20696"/>
        <dbReference type="ChEBI" id="CHEBI:15378"/>
        <dbReference type="ChEBI" id="CHEBI:15379"/>
        <dbReference type="ChEBI" id="CHEBI:16240"/>
        <dbReference type="ChEBI" id="CHEBI:18421"/>
        <dbReference type="EC" id="1.15.1.1"/>
    </reaction>
</comment>
<keyword evidence="3 5" id="KW-0479">Metal-binding</keyword>
<evidence type="ECO:0000256" key="1">
    <source>
        <dbReference type="ARBA" id="ARBA00008714"/>
    </source>
</evidence>
<keyword evidence="9" id="KW-1185">Reference proteome</keyword>
<accession>A0ABU0YR71</accession>
<dbReference type="SUPFAM" id="SSF46609">
    <property type="entry name" value="Fe,Mn superoxide dismutase (SOD), N-terminal domain"/>
    <property type="match status" value="1"/>
</dbReference>
<protein>
    <recommendedName>
        <fullName evidence="2 5">Superoxide dismutase</fullName>
        <ecNumber evidence="2 5">1.15.1.1</ecNumber>
    </recommendedName>
</protein>
<evidence type="ECO:0000256" key="5">
    <source>
        <dbReference type="RuleBase" id="RU000414"/>
    </source>
</evidence>
<dbReference type="InterPro" id="IPR036314">
    <property type="entry name" value="SOD_C_sf"/>
</dbReference>
<dbReference type="PANTHER" id="PTHR42769:SF3">
    <property type="entry name" value="SUPEROXIDE DISMUTASE [FE] 2, CHLOROPLASTIC"/>
    <property type="match status" value="1"/>
</dbReference>
<evidence type="ECO:0000256" key="4">
    <source>
        <dbReference type="ARBA" id="ARBA00023002"/>
    </source>
</evidence>
<dbReference type="InterPro" id="IPR036324">
    <property type="entry name" value="Mn/Fe_SOD_N_sf"/>
</dbReference>
<name>A0ABU0YR71_9PROT</name>
<dbReference type="InterPro" id="IPR001189">
    <property type="entry name" value="Mn/Fe_SOD"/>
</dbReference>
<dbReference type="EMBL" id="JAUYVI010000005">
    <property type="protein sequence ID" value="MDQ7249118.1"/>
    <property type="molecule type" value="Genomic_DNA"/>
</dbReference>
<dbReference type="PANTHER" id="PTHR42769">
    <property type="entry name" value="SUPEROXIDE DISMUTASE"/>
    <property type="match status" value="1"/>
</dbReference>
<feature type="domain" description="Manganese/iron superoxide dismutase N-terminal" evidence="6">
    <location>
        <begin position="3"/>
        <end position="88"/>
    </location>
</feature>
<dbReference type="Gene3D" id="1.10.287.990">
    <property type="entry name" value="Fe,Mn superoxide dismutase (SOD) domain"/>
    <property type="match status" value="1"/>
</dbReference>
<sequence>MAFQLKPLPYAENALEPHISARTLQFHHGKHHKSYVDKLNELVAGTPLEKKSLHELVRDLAGQRGARPKKIFNNAGQVWNHDFFWESMVPNGGGQPDGALAHLLETSFGGYDAFKDLFKKTAMDQFGSGWVWLTAEGDRLQVVSTANAMSPMAEGKVTLIGCDVWEHAYYLDYQNRRDSFVDTFLAHLVSWDAAAARLKGGESKEAPHALRA</sequence>
<gene>
    <name evidence="8" type="ORF">Q8A70_15630</name>
</gene>
<dbReference type="InterPro" id="IPR019831">
    <property type="entry name" value="Mn/Fe_SOD_N"/>
</dbReference>
<proteinExistence type="inferred from homology"/>
<organism evidence="8 9">
    <name type="scientific">Dongia sedimenti</name>
    <dbReference type="NCBI Taxonomy" id="3064282"/>
    <lineage>
        <taxon>Bacteria</taxon>
        <taxon>Pseudomonadati</taxon>
        <taxon>Pseudomonadota</taxon>
        <taxon>Alphaproteobacteria</taxon>
        <taxon>Rhodospirillales</taxon>
        <taxon>Dongiaceae</taxon>
        <taxon>Dongia</taxon>
    </lineage>
</organism>
<dbReference type="SUPFAM" id="SSF54719">
    <property type="entry name" value="Fe,Mn superoxide dismutase (SOD), C-terminal domain"/>
    <property type="match status" value="1"/>
</dbReference>
<dbReference type="GO" id="GO:0004784">
    <property type="term" value="F:superoxide dismutase activity"/>
    <property type="evidence" value="ECO:0007669"/>
    <property type="project" value="UniProtKB-EC"/>
</dbReference>
<evidence type="ECO:0000313" key="9">
    <source>
        <dbReference type="Proteomes" id="UP001230156"/>
    </source>
</evidence>
<keyword evidence="4 5" id="KW-0560">Oxidoreductase</keyword>
<dbReference type="Pfam" id="PF00081">
    <property type="entry name" value="Sod_Fe_N"/>
    <property type="match status" value="1"/>
</dbReference>